<feature type="transmembrane region" description="Helical" evidence="1">
    <location>
        <begin position="201"/>
        <end position="222"/>
    </location>
</feature>
<sequence>MIVVPDDSALHRLRVRLDRSDDAYAHALWVGGQRSEPWAAAVAEARADLADPGDLLDIDPVAQASARARRAISETVLAQQDAMPSAPLRSGAGHGDILLVMRDALKATAALPGLVRDEIAHIFADRPRAVLIRLAITIAMALGFVVTYELIGWSSYDMKSLSIYLFSAVAGSVVCTNALCFDAQRVRESLASQQPLWRVLLVKNIAIALMIAVAAIPVVVLISTGADHPNAVVIIDQLIAMLFIWLGVANVLSVISPLRREPFTARLGDGTWLPFLLSFGISYGVGLTVNLMIYWRMWARHAAAHEIAGGAWSAFFLVLLSSVIVWVLLTVLAVTSAHHPIVRRVLIREMR</sequence>
<reference evidence="2 3" key="1">
    <citation type="submission" date="2013-02" db="EMBL/GenBank/DDBJ databases">
        <title>Whole genome shotgun sequence of Gordonia malaquae NBRC 108250.</title>
        <authorList>
            <person name="Yoshida I."/>
            <person name="Hosoyama A."/>
            <person name="Tsuchikane K."/>
            <person name="Ando Y."/>
            <person name="Baba S."/>
            <person name="Ohji S."/>
            <person name="Hamada M."/>
            <person name="Tamura T."/>
            <person name="Yamazoe A."/>
            <person name="Yamazaki S."/>
            <person name="Fujita N."/>
        </authorList>
    </citation>
    <scope>NUCLEOTIDE SEQUENCE [LARGE SCALE GENOMIC DNA]</scope>
    <source>
        <strain evidence="2 3">NBRC 108250</strain>
    </source>
</reference>
<keyword evidence="1" id="KW-1133">Transmembrane helix</keyword>
<organism evidence="2 3">
    <name type="scientific">Gordonia malaquae NBRC 108250</name>
    <dbReference type="NCBI Taxonomy" id="1223542"/>
    <lineage>
        <taxon>Bacteria</taxon>
        <taxon>Bacillati</taxon>
        <taxon>Actinomycetota</taxon>
        <taxon>Actinomycetes</taxon>
        <taxon>Mycobacteriales</taxon>
        <taxon>Gordoniaceae</taxon>
        <taxon>Gordonia</taxon>
    </lineage>
</organism>
<dbReference type="Proteomes" id="UP000035009">
    <property type="component" value="Unassembled WGS sequence"/>
</dbReference>
<dbReference type="AlphaFoldDB" id="M3VEY4"/>
<comment type="caution">
    <text evidence="2">The sequence shown here is derived from an EMBL/GenBank/DDBJ whole genome shotgun (WGS) entry which is preliminary data.</text>
</comment>
<evidence type="ECO:0000313" key="3">
    <source>
        <dbReference type="Proteomes" id="UP000035009"/>
    </source>
</evidence>
<dbReference type="STRING" id="410332.SAMN04488550_3173"/>
<dbReference type="eggNOG" id="ENOG5033VIA">
    <property type="taxonomic scope" value="Bacteria"/>
</dbReference>
<evidence type="ECO:0000256" key="1">
    <source>
        <dbReference type="SAM" id="Phobius"/>
    </source>
</evidence>
<feature type="transmembrane region" description="Helical" evidence="1">
    <location>
        <begin position="307"/>
        <end position="334"/>
    </location>
</feature>
<accession>M3VEY4</accession>
<gene>
    <name evidence="2" type="ORF">GM1_011_00670</name>
</gene>
<feature type="transmembrane region" description="Helical" evidence="1">
    <location>
        <begin position="130"/>
        <end position="151"/>
    </location>
</feature>
<keyword evidence="1" id="KW-0472">Membrane</keyword>
<protein>
    <submittedName>
        <fullName evidence="2">Uncharacterized protein</fullName>
    </submittedName>
</protein>
<keyword evidence="3" id="KW-1185">Reference proteome</keyword>
<feature type="transmembrane region" description="Helical" evidence="1">
    <location>
        <begin position="234"/>
        <end position="255"/>
    </location>
</feature>
<proteinExistence type="predicted"/>
<evidence type="ECO:0000313" key="2">
    <source>
        <dbReference type="EMBL" id="GAC79639.1"/>
    </source>
</evidence>
<keyword evidence="1" id="KW-0812">Transmembrane</keyword>
<feature type="transmembrane region" description="Helical" evidence="1">
    <location>
        <begin position="275"/>
        <end position="295"/>
    </location>
</feature>
<dbReference type="RefSeq" id="WP_008378180.1">
    <property type="nucleotide sequence ID" value="NZ_BAOP01000011.1"/>
</dbReference>
<dbReference type="EMBL" id="BAOP01000011">
    <property type="protein sequence ID" value="GAC79639.1"/>
    <property type="molecule type" value="Genomic_DNA"/>
</dbReference>
<name>M3VEY4_GORML</name>
<feature type="transmembrane region" description="Helical" evidence="1">
    <location>
        <begin position="163"/>
        <end position="181"/>
    </location>
</feature>